<dbReference type="RefSeq" id="WP_272749415.1">
    <property type="nucleotide sequence ID" value="NZ_JAQQKX010000017.1"/>
</dbReference>
<name>A0ABT5HXX9_9CAUL</name>
<feature type="region of interest" description="Disordered" evidence="2">
    <location>
        <begin position="198"/>
        <end position="218"/>
    </location>
</feature>
<sequence length="455" mass="48181">MLHPQTDSTTPAPVDLLDQVIRAARARGADAAEAVFADSRSLSVGVRKGAVEVVESDETADLGLRVFVGQKQAVVSVSEFSQKTLERLVDRCIAMASLAPDDPYTGLADRDRLFNGPVTDLDIYDPTELNAETLKARALTCEAAGVGVDARLQTDSASAGRALTHWTMLTSDGFQGDHRTSLFFQSARLIATDADGNMEREGEGRSTRFYSDLPTPESTGQMAADRALKAMGARKIDSQTAPVLFEPRTAKSILGLLLGAISGTAVARGSSYLKDRLGQKIFADGVHVIDNPFRKRGLGSCYYDDEGVAVSERHLIEDGVLTTWLLNSSAGRQLGMASTGHASRSLAHPAGVSAHNVILSPGARSPDDMIRAAGKGVIVTSMFGPSVNSDTGDWSAGASGFWFENGEIAYPVNEITVAGNLIDIFARLEPASDLDIKGTTDAPSILINALNIGGK</sequence>
<dbReference type="PANTHER" id="PTHR43421:SF1">
    <property type="entry name" value="METALLOPROTEASE PMBA"/>
    <property type="match status" value="1"/>
</dbReference>
<dbReference type="PANTHER" id="PTHR43421">
    <property type="entry name" value="METALLOPROTEASE PMBA"/>
    <property type="match status" value="1"/>
</dbReference>
<evidence type="ECO:0000256" key="2">
    <source>
        <dbReference type="SAM" id="MobiDB-lite"/>
    </source>
</evidence>
<evidence type="ECO:0000259" key="4">
    <source>
        <dbReference type="Pfam" id="PF19289"/>
    </source>
</evidence>
<feature type="domain" description="Metalloprotease TldD/E C-terminal" evidence="4">
    <location>
        <begin position="239"/>
        <end position="454"/>
    </location>
</feature>
<comment type="similarity">
    <text evidence="1">Belongs to the peptidase U62 family.</text>
</comment>
<gene>
    <name evidence="6" type="ORF">PQU92_16725</name>
</gene>
<evidence type="ECO:0000256" key="1">
    <source>
        <dbReference type="ARBA" id="ARBA00005836"/>
    </source>
</evidence>
<feature type="domain" description="Metalloprotease TldD/E N-terminal" evidence="3">
    <location>
        <begin position="32"/>
        <end position="96"/>
    </location>
</feature>
<keyword evidence="7" id="KW-1185">Reference proteome</keyword>
<dbReference type="EMBL" id="JAQQKX010000017">
    <property type="protein sequence ID" value="MDC7684930.1"/>
    <property type="molecule type" value="Genomic_DNA"/>
</dbReference>
<evidence type="ECO:0000313" key="7">
    <source>
        <dbReference type="Proteomes" id="UP001214854"/>
    </source>
</evidence>
<protein>
    <submittedName>
        <fullName evidence="6">TldD/PmbA family protein</fullName>
    </submittedName>
</protein>
<dbReference type="Pfam" id="PF19289">
    <property type="entry name" value="PmbA_TldD_3rd"/>
    <property type="match status" value="1"/>
</dbReference>
<dbReference type="InterPro" id="IPR035068">
    <property type="entry name" value="TldD/PmbA_N"/>
</dbReference>
<dbReference type="InterPro" id="IPR045570">
    <property type="entry name" value="Metalloprtase-TldD/E_cen_dom"/>
</dbReference>
<dbReference type="Pfam" id="PF01523">
    <property type="entry name" value="PmbA_TldD_1st"/>
    <property type="match status" value="1"/>
</dbReference>
<feature type="domain" description="Metalloprotease TldD/E central" evidence="5">
    <location>
        <begin position="125"/>
        <end position="229"/>
    </location>
</feature>
<dbReference type="InterPro" id="IPR036059">
    <property type="entry name" value="TldD/PmbA_sf"/>
</dbReference>
<evidence type="ECO:0000259" key="5">
    <source>
        <dbReference type="Pfam" id="PF19290"/>
    </source>
</evidence>
<dbReference type="Proteomes" id="UP001214854">
    <property type="component" value="Unassembled WGS sequence"/>
</dbReference>
<dbReference type="InterPro" id="IPR045569">
    <property type="entry name" value="Metalloprtase-TldD/E_C"/>
</dbReference>
<dbReference type="InterPro" id="IPR047657">
    <property type="entry name" value="PmbA"/>
</dbReference>
<organism evidence="6 7">
    <name type="scientific">Asticcacaulis aquaticus</name>
    <dbReference type="NCBI Taxonomy" id="2984212"/>
    <lineage>
        <taxon>Bacteria</taxon>
        <taxon>Pseudomonadati</taxon>
        <taxon>Pseudomonadota</taxon>
        <taxon>Alphaproteobacteria</taxon>
        <taxon>Caulobacterales</taxon>
        <taxon>Caulobacteraceae</taxon>
        <taxon>Asticcacaulis</taxon>
    </lineage>
</organism>
<dbReference type="SUPFAM" id="SSF111283">
    <property type="entry name" value="Putative modulator of DNA gyrase, PmbA/TldD"/>
    <property type="match status" value="1"/>
</dbReference>
<accession>A0ABT5HXX9</accession>
<evidence type="ECO:0000259" key="3">
    <source>
        <dbReference type="Pfam" id="PF01523"/>
    </source>
</evidence>
<comment type="caution">
    <text evidence="6">The sequence shown here is derived from an EMBL/GenBank/DDBJ whole genome shotgun (WGS) entry which is preliminary data.</text>
</comment>
<dbReference type="InterPro" id="IPR002510">
    <property type="entry name" value="Metalloprtase-TldD/E_N"/>
</dbReference>
<dbReference type="Pfam" id="PF19290">
    <property type="entry name" value="PmbA_TldD_2nd"/>
    <property type="match status" value="1"/>
</dbReference>
<reference evidence="6 7" key="1">
    <citation type="submission" date="2023-01" db="EMBL/GenBank/DDBJ databases">
        <title>Novel species of the genus Asticcacaulis isolated from rivers.</title>
        <authorList>
            <person name="Lu H."/>
        </authorList>
    </citation>
    <scope>NUCLEOTIDE SEQUENCE [LARGE SCALE GENOMIC DNA]</scope>
    <source>
        <strain evidence="6 7">BYS171W</strain>
    </source>
</reference>
<evidence type="ECO:0000313" key="6">
    <source>
        <dbReference type="EMBL" id="MDC7684930.1"/>
    </source>
</evidence>
<proteinExistence type="inferred from homology"/>
<dbReference type="Gene3D" id="3.30.2290.10">
    <property type="entry name" value="PmbA/TldD superfamily"/>
    <property type="match status" value="1"/>
</dbReference>